<comment type="caution">
    <text evidence="2">The sequence shown here is derived from an EMBL/GenBank/DDBJ whole genome shotgun (WGS) entry which is preliminary data.</text>
</comment>
<dbReference type="PANTHER" id="PTHR43162">
    <property type="match status" value="1"/>
</dbReference>
<name>A0ABR0ETR8_ZASCE</name>
<organism evidence="2 3">
    <name type="scientific">Zasmidium cellare</name>
    <name type="common">Wine cellar mold</name>
    <name type="synonym">Racodium cellare</name>
    <dbReference type="NCBI Taxonomy" id="395010"/>
    <lineage>
        <taxon>Eukaryota</taxon>
        <taxon>Fungi</taxon>
        <taxon>Dikarya</taxon>
        <taxon>Ascomycota</taxon>
        <taxon>Pezizomycotina</taxon>
        <taxon>Dothideomycetes</taxon>
        <taxon>Dothideomycetidae</taxon>
        <taxon>Mycosphaerellales</taxon>
        <taxon>Mycosphaerellaceae</taxon>
        <taxon>Zasmidium</taxon>
    </lineage>
</organism>
<evidence type="ECO:0000313" key="3">
    <source>
        <dbReference type="Proteomes" id="UP001305779"/>
    </source>
</evidence>
<dbReference type="Pfam" id="PF05368">
    <property type="entry name" value="NmrA"/>
    <property type="match status" value="1"/>
</dbReference>
<protein>
    <recommendedName>
        <fullName evidence="1">NmrA-like domain-containing protein</fullName>
    </recommendedName>
</protein>
<dbReference type="InterPro" id="IPR036291">
    <property type="entry name" value="NAD(P)-bd_dom_sf"/>
</dbReference>
<dbReference type="PANTHER" id="PTHR43162:SF1">
    <property type="entry name" value="PRESTALK A DIFFERENTIATION PROTEIN A"/>
    <property type="match status" value="1"/>
</dbReference>
<dbReference type="InterPro" id="IPR051604">
    <property type="entry name" value="Ergot_Alk_Oxidoreductase"/>
</dbReference>
<sequence length="294" mass="32255">MARVLVFGPTGNVGSYVARTAQHHGAKVFLAMRDTTKLIPGLSGKDETSGGFERITADLTKPDSVTAAVKQTGATSAFMYLAHQSTDHMRATLQASKKAGIDFIVFLSSFTINKPLDAVPSNERIPWIHAQVEKNLEEIYGAKNYVALRAGAFATNTLRWRDGMRDGEVFLTSPETRFDFIADSDIGRGGGRILAEGQRDGENIVYLYGPGLVKQTDAIGVVARALGKKIVWGDEDGDGEVVRVRLGEEENRGTWWKRAYANFEEGKGNVERYTGGKGTGYEEWVRENVGRFKA</sequence>
<gene>
    <name evidence="2" type="ORF">PRZ48_005149</name>
</gene>
<dbReference type="EMBL" id="JAXOVC010000003">
    <property type="protein sequence ID" value="KAK4504233.1"/>
    <property type="molecule type" value="Genomic_DNA"/>
</dbReference>
<dbReference type="InterPro" id="IPR008030">
    <property type="entry name" value="NmrA-like"/>
</dbReference>
<evidence type="ECO:0000259" key="1">
    <source>
        <dbReference type="Pfam" id="PF05368"/>
    </source>
</evidence>
<dbReference type="SUPFAM" id="SSF51735">
    <property type="entry name" value="NAD(P)-binding Rossmann-fold domains"/>
    <property type="match status" value="1"/>
</dbReference>
<proteinExistence type="predicted"/>
<accession>A0ABR0ETR8</accession>
<dbReference type="Gene3D" id="3.40.50.720">
    <property type="entry name" value="NAD(P)-binding Rossmann-like Domain"/>
    <property type="match status" value="1"/>
</dbReference>
<dbReference type="Proteomes" id="UP001305779">
    <property type="component" value="Unassembled WGS sequence"/>
</dbReference>
<keyword evidence="3" id="KW-1185">Reference proteome</keyword>
<evidence type="ECO:0000313" key="2">
    <source>
        <dbReference type="EMBL" id="KAK4504233.1"/>
    </source>
</evidence>
<reference evidence="2 3" key="1">
    <citation type="journal article" date="2023" name="G3 (Bethesda)">
        <title>A chromosome-level genome assembly of Zasmidium syzygii isolated from banana leaves.</title>
        <authorList>
            <person name="van Westerhoven A.C."/>
            <person name="Mehrabi R."/>
            <person name="Talebi R."/>
            <person name="Steentjes M.B.F."/>
            <person name="Corcolon B."/>
            <person name="Chong P.A."/>
            <person name="Kema G.H.J."/>
            <person name="Seidl M.F."/>
        </authorList>
    </citation>
    <scope>NUCLEOTIDE SEQUENCE [LARGE SCALE GENOMIC DNA]</scope>
    <source>
        <strain evidence="2 3">P124</strain>
    </source>
</reference>
<feature type="domain" description="NmrA-like" evidence="1">
    <location>
        <begin position="3"/>
        <end position="228"/>
    </location>
</feature>